<sequence>MSLKLEIGNKVDYIREETSNDNQLLWINEGFENRDFRRFIEEIEIQKDGEKIYDVRNALIHFQADDIPGINEDIIIKKFNLTRRYDKLRFCFLDSKAVRSLKLALALEEVGLRTPKPIALLERRGRFNKIIYSYFITEYIDYDYNLLDILKDDNHPLRNKVKDWLPQIAKDIKGMHDAGIVHNDLHAGNILVKDIDKSPKFYYIDLNRGRIKNNLDIKSRMKDLARFKLTEDEQRIFMKYYAPQEYQRILSLMIKHRDKRKKFLYWKRQIKQLFKK</sequence>
<keyword evidence="3" id="KW-1185">Reference proteome</keyword>
<dbReference type="Proteomes" id="UP000219573">
    <property type="component" value="Unassembled WGS sequence"/>
</dbReference>
<dbReference type="Gene3D" id="3.30.200.20">
    <property type="entry name" value="Phosphorylase Kinase, domain 1"/>
    <property type="match status" value="1"/>
</dbReference>
<dbReference type="GO" id="GO:0004672">
    <property type="term" value="F:protein kinase activity"/>
    <property type="evidence" value="ECO:0007669"/>
    <property type="project" value="InterPro"/>
</dbReference>
<name>A0A285GM02_9FIRM</name>
<keyword evidence="2" id="KW-0808">Transferase</keyword>
<feature type="domain" description="Protein kinase" evidence="1">
    <location>
        <begin position="37"/>
        <end position="276"/>
    </location>
</feature>
<accession>A0A285GM02</accession>
<reference evidence="3" key="1">
    <citation type="submission" date="2017-09" db="EMBL/GenBank/DDBJ databases">
        <authorList>
            <person name="Varghese N."/>
            <person name="Submissions S."/>
        </authorList>
    </citation>
    <scope>NUCLEOTIDE SEQUENCE [LARGE SCALE GENOMIC DNA]</scope>
    <source>
        <strain evidence="3">MSL47</strain>
    </source>
</reference>
<dbReference type="Pfam" id="PF06293">
    <property type="entry name" value="Kdo"/>
    <property type="match status" value="1"/>
</dbReference>
<keyword evidence="2" id="KW-0418">Kinase</keyword>
<dbReference type="AlphaFoldDB" id="A0A285GM02"/>
<evidence type="ECO:0000313" key="2">
    <source>
        <dbReference type="EMBL" id="SNY24475.1"/>
    </source>
</evidence>
<gene>
    <name evidence="2" type="ORF">SAMN06265827_108120</name>
</gene>
<dbReference type="SUPFAM" id="SSF56112">
    <property type="entry name" value="Protein kinase-like (PK-like)"/>
    <property type="match status" value="1"/>
</dbReference>
<dbReference type="Gene3D" id="1.10.510.10">
    <property type="entry name" value="Transferase(Phosphotransferase) domain 1"/>
    <property type="match status" value="1"/>
</dbReference>
<dbReference type="STRING" id="1413210.U472_14740"/>
<protein>
    <submittedName>
        <fullName evidence="2">Lipopolysaccharide kinase (Kdo/WaaP) family protein</fullName>
    </submittedName>
</protein>
<dbReference type="GO" id="GO:0005524">
    <property type="term" value="F:ATP binding"/>
    <property type="evidence" value="ECO:0007669"/>
    <property type="project" value="InterPro"/>
</dbReference>
<dbReference type="RefSeq" id="WP_097017445.1">
    <property type="nucleotide sequence ID" value="NZ_OBDZ01000008.1"/>
</dbReference>
<dbReference type="EMBL" id="OBDZ01000008">
    <property type="protein sequence ID" value="SNY24475.1"/>
    <property type="molecule type" value="Genomic_DNA"/>
</dbReference>
<dbReference type="InterPro" id="IPR011009">
    <property type="entry name" value="Kinase-like_dom_sf"/>
</dbReference>
<evidence type="ECO:0000313" key="3">
    <source>
        <dbReference type="Proteomes" id="UP000219573"/>
    </source>
</evidence>
<evidence type="ECO:0000259" key="1">
    <source>
        <dbReference type="PROSITE" id="PS50011"/>
    </source>
</evidence>
<proteinExistence type="predicted"/>
<dbReference type="InterPro" id="IPR000719">
    <property type="entry name" value="Prot_kinase_dom"/>
</dbReference>
<organism evidence="2 3">
    <name type="scientific">Orenia metallireducens</name>
    <dbReference type="NCBI Taxonomy" id="1413210"/>
    <lineage>
        <taxon>Bacteria</taxon>
        <taxon>Bacillati</taxon>
        <taxon>Bacillota</taxon>
        <taxon>Clostridia</taxon>
        <taxon>Halanaerobiales</taxon>
        <taxon>Halobacteroidaceae</taxon>
        <taxon>Orenia</taxon>
    </lineage>
</organism>
<dbReference type="PROSITE" id="PS50011">
    <property type="entry name" value="PROTEIN_KINASE_DOM"/>
    <property type="match status" value="1"/>
</dbReference>
<dbReference type="OrthoDB" id="9773772at2"/>